<dbReference type="Proteomes" id="UP000654075">
    <property type="component" value="Unassembled WGS sequence"/>
</dbReference>
<keyword evidence="2" id="KW-1185">Reference proteome</keyword>
<evidence type="ECO:0000313" key="1">
    <source>
        <dbReference type="EMBL" id="CAE8642192.1"/>
    </source>
</evidence>
<name>A0A813HTL4_POLGL</name>
<gene>
    <name evidence="1" type="ORF">PGLA1383_LOCUS56728</name>
</gene>
<organism evidence="1 2">
    <name type="scientific">Polarella glacialis</name>
    <name type="common">Dinoflagellate</name>
    <dbReference type="NCBI Taxonomy" id="89957"/>
    <lineage>
        <taxon>Eukaryota</taxon>
        <taxon>Sar</taxon>
        <taxon>Alveolata</taxon>
        <taxon>Dinophyceae</taxon>
        <taxon>Suessiales</taxon>
        <taxon>Suessiaceae</taxon>
        <taxon>Polarella</taxon>
    </lineage>
</organism>
<evidence type="ECO:0000313" key="2">
    <source>
        <dbReference type="Proteomes" id="UP000654075"/>
    </source>
</evidence>
<comment type="caution">
    <text evidence="1">The sequence shown here is derived from an EMBL/GenBank/DDBJ whole genome shotgun (WGS) entry which is preliminary data.</text>
</comment>
<dbReference type="AlphaFoldDB" id="A0A813HTL4"/>
<reference evidence="1" key="1">
    <citation type="submission" date="2021-02" db="EMBL/GenBank/DDBJ databases">
        <authorList>
            <person name="Dougan E. K."/>
            <person name="Rhodes N."/>
            <person name="Thang M."/>
            <person name="Chan C."/>
        </authorList>
    </citation>
    <scope>NUCLEOTIDE SEQUENCE</scope>
</reference>
<proteinExistence type="predicted"/>
<sequence length="112" mass="12803">MSGVSMVVSELHRERFAVNYHEGFLLLARLLDLSVQGSCLGLFNSWSIMASPATLGLMFRRSLFSLANNFRTLAKPELDAVNIPIWKYGVRKNRTVHARQLFVTTLQTLIWY</sequence>
<protein>
    <submittedName>
        <fullName evidence="1">Uncharacterized protein</fullName>
    </submittedName>
</protein>
<dbReference type="EMBL" id="CAJNNV010033130">
    <property type="protein sequence ID" value="CAE8642192.1"/>
    <property type="molecule type" value="Genomic_DNA"/>
</dbReference>
<accession>A0A813HTL4</accession>